<dbReference type="GO" id="GO:0006850">
    <property type="term" value="P:pyruvate import into mitochondria"/>
    <property type="evidence" value="ECO:0007669"/>
    <property type="project" value="InterPro"/>
</dbReference>
<evidence type="ECO:0000256" key="8">
    <source>
        <dbReference type="ARBA" id="ARBA00023136"/>
    </source>
</evidence>
<feature type="compositionally biased region" description="Low complexity" evidence="10">
    <location>
        <begin position="321"/>
        <end position="333"/>
    </location>
</feature>
<evidence type="ECO:0000256" key="2">
    <source>
        <dbReference type="ARBA" id="ARBA00006416"/>
    </source>
</evidence>
<keyword evidence="4" id="KW-0812">Transmembrane</keyword>
<evidence type="ECO:0000256" key="3">
    <source>
        <dbReference type="ARBA" id="ARBA00022448"/>
    </source>
</evidence>
<dbReference type="InterPro" id="IPR005336">
    <property type="entry name" value="MPC"/>
</dbReference>
<keyword evidence="3 9" id="KW-0813">Transport</keyword>
<evidence type="ECO:0000256" key="7">
    <source>
        <dbReference type="ARBA" id="ARBA00023128"/>
    </source>
</evidence>
<comment type="function">
    <text evidence="9">Mediates the uptake of pyruvate into mitochondria.</text>
</comment>
<evidence type="ECO:0000256" key="9">
    <source>
        <dbReference type="RuleBase" id="RU363100"/>
    </source>
</evidence>
<evidence type="ECO:0000313" key="11">
    <source>
        <dbReference type="EMBL" id="KAG0691049.1"/>
    </source>
</evidence>
<gene>
    <name evidence="11" type="ORF">C6P40_000096</name>
</gene>
<keyword evidence="6" id="KW-1133">Transmembrane helix</keyword>
<dbReference type="AlphaFoldDB" id="A0A9P6WPW8"/>
<evidence type="ECO:0000256" key="6">
    <source>
        <dbReference type="ARBA" id="ARBA00022989"/>
    </source>
</evidence>
<name>A0A9P6WPW8_9ASCO</name>
<keyword evidence="8" id="KW-0472">Membrane</keyword>
<dbReference type="OrthoDB" id="869189at2759"/>
<keyword evidence="5 9" id="KW-0999">Mitochondrion inner membrane</keyword>
<keyword evidence="7 9" id="KW-0496">Mitochondrion</keyword>
<accession>A0A9P6WPW8</accession>
<proteinExistence type="inferred from homology"/>
<evidence type="ECO:0000313" key="12">
    <source>
        <dbReference type="Proteomes" id="UP000697127"/>
    </source>
</evidence>
<evidence type="ECO:0000256" key="4">
    <source>
        <dbReference type="ARBA" id="ARBA00022692"/>
    </source>
</evidence>
<comment type="caution">
    <text evidence="11">The sequence shown here is derived from an EMBL/GenBank/DDBJ whole genome shotgun (WGS) entry which is preliminary data.</text>
</comment>
<dbReference type="Proteomes" id="UP000697127">
    <property type="component" value="Unassembled WGS sequence"/>
</dbReference>
<evidence type="ECO:0000256" key="5">
    <source>
        <dbReference type="ARBA" id="ARBA00022792"/>
    </source>
</evidence>
<dbReference type="GO" id="GO:0005743">
    <property type="term" value="C:mitochondrial inner membrane"/>
    <property type="evidence" value="ECO:0007669"/>
    <property type="project" value="UniProtKB-SubCell"/>
</dbReference>
<feature type="region of interest" description="Disordered" evidence="10">
    <location>
        <begin position="317"/>
        <end position="357"/>
    </location>
</feature>
<dbReference type="EMBL" id="PUHW01000010">
    <property type="protein sequence ID" value="KAG0691049.1"/>
    <property type="molecule type" value="Genomic_DNA"/>
</dbReference>
<comment type="similarity">
    <text evidence="2 9">Belongs to the mitochondrial pyruvate carrier (MPC) (TC 2.A.105) family.</text>
</comment>
<evidence type="ECO:0000256" key="1">
    <source>
        <dbReference type="ARBA" id="ARBA00004448"/>
    </source>
</evidence>
<evidence type="ECO:0000256" key="10">
    <source>
        <dbReference type="SAM" id="MobiDB-lite"/>
    </source>
</evidence>
<reference evidence="11" key="1">
    <citation type="submission" date="2020-11" db="EMBL/GenBank/DDBJ databases">
        <title>Kefir isolates.</title>
        <authorList>
            <person name="Marcisauskas S."/>
            <person name="Kim Y."/>
            <person name="Blasche S."/>
        </authorList>
    </citation>
    <scope>NUCLEOTIDE SEQUENCE</scope>
    <source>
        <strain evidence="11">Olga-1</strain>
    </source>
</reference>
<organism evidence="11 12">
    <name type="scientific">Pichia californica</name>
    <dbReference type="NCBI Taxonomy" id="460514"/>
    <lineage>
        <taxon>Eukaryota</taxon>
        <taxon>Fungi</taxon>
        <taxon>Dikarya</taxon>
        <taxon>Ascomycota</taxon>
        <taxon>Saccharomycotina</taxon>
        <taxon>Pichiomycetes</taxon>
        <taxon>Pichiales</taxon>
        <taxon>Pichiaceae</taxon>
        <taxon>Pichia</taxon>
    </lineage>
</organism>
<sequence>MSSFRGYTASMDDYEWKNMIKNYTDIRQSMKLLLDRGISLHTIISHQHLEKSFICAVIQANDLVDEKVKNIISSFLNEEMSRFSLFLELFKVIDEHMPSEDGSNHKKNNINDKNKSIKNVVDLVDGEKIKPEDIKDKSNQKIIPKKRVKFSTDDDVEIEDRKESHIPIPSISSKNNFATKTIDNSSSALVPITIESEDSPQLKKRKLSKKDKLLNKEINVLINKVRNKIYAYISLIVEIEAKKIDFISPRFTKEELKETMSLMEEYMQEKITERRDKLSSLEMLTKLNCDNERLRFKIYEARSVSMKKTSTIVVKKETCDSNSTSNSNSNSNSVTESEGNINDKIEQKPPASSTELFWNSETGPKTIHFWAPAMKWALVAAGANEMNRPVEKVSATQQLSLFATGAIWTRWSMVIIPKNILLASVNFFLGTVSIIQLARIYNWRTNTIGETPTDALKYMLDIDTKKKITASTSESSAK</sequence>
<keyword evidence="12" id="KW-1185">Reference proteome</keyword>
<protein>
    <recommendedName>
        <fullName evidence="9">Mitochondrial pyruvate carrier</fullName>
    </recommendedName>
</protein>
<comment type="subcellular location">
    <subcellularLocation>
        <location evidence="1 9">Mitochondrion inner membrane</location>
        <topology evidence="1 9">Multi-pass membrane protein</topology>
    </subcellularLocation>
</comment>
<dbReference type="Pfam" id="PF03650">
    <property type="entry name" value="MPC"/>
    <property type="match status" value="1"/>
</dbReference>